<dbReference type="InterPro" id="IPR002125">
    <property type="entry name" value="CMP_dCMP_dom"/>
</dbReference>
<keyword evidence="3 8" id="KW-0819">tRNA processing</keyword>
<feature type="domain" description="CMP/dCMP-type deaminase" evidence="9">
    <location>
        <begin position="2"/>
        <end position="113"/>
    </location>
</feature>
<dbReference type="EC" id="3.5.4.33" evidence="8"/>
<dbReference type="RefSeq" id="WP_027895684.1">
    <property type="nucleotide sequence ID" value="NZ_CALDUZ010000035.1"/>
</dbReference>
<dbReference type="PROSITE" id="PS00903">
    <property type="entry name" value="CYT_DCMP_DEAMINASES_1"/>
    <property type="match status" value="1"/>
</dbReference>
<dbReference type="FunFam" id="3.40.140.10:FF:000005">
    <property type="entry name" value="tRNA-specific adenosine deaminase"/>
    <property type="match status" value="1"/>
</dbReference>
<dbReference type="GO" id="GO:0052717">
    <property type="term" value="F:tRNA-specific adenosine-34 deaminase activity"/>
    <property type="evidence" value="ECO:0007669"/>
    <property type="project" value="UniProtKB-UniRule"/>
</dbReference>
<comment type="similarity">
    <text evidence="1">Belongs to the cytidine and deoxycytidylate deaminase family. ADAT2 subfamily.</text>
</comment>
<dbReference type="NCBIfam" id="NF008113">
    <property type="entry name" value="PRK10860.1"/>
    <property type="match status" value="1"/>
</dbReference>
<evidence type="ECO:0000256" key="8">
    <source>
        <dbReference type="HAMAP-Rule" id="MF_00972"/>
    </source>
</evidence>
<feature type="binding site" evidence="8">
    <location>
        <position position="83"/>
    </location>
    <ligand>
        <name>Zn(2+)</name>
        <dbReference type="ChEBI" id="CHEBI:29105"/>
        <note>catalytic</note>
    </ligand>
</feature>
<keyword evidence="5 8" id="KW-0378">Hydrolase</keyword>
<evidence type="ECO:0000256" key="1">
    <source>
        <dbReference type="ARBA" id="ARBA00010669"/>
    </source>
</evidence>
<reference evidence="11 13" key="2">
    <citation type="submission" date="2020-04" db="EMBL/GenBank/DDBJ databases">
        <authorList>
            <person name="Hitch T.C.A."/>
            <person name="Wylensek D."/>
            <person name="Clavel T."/>
        </authorList>
    </citation>
    <scope>NUCLEOTIDE SEQUENCE [LARGE SCALE GENOMIC DNA]</scope>
    <source>
        <strain evidence="11 13">WCA-386-APC-2A</strain>
    </source>
</reference>
<dbReference type="GO" id="GO:0002100">
    <property type="term" value="P:tRNA wobble adenosine to inosine editing"/>
    <property type="evidence" value="ECO:0007669"/>
    <property type="project" value="UniProtKB-UniRule"/>
</dbReference>
<comment type="subunit">
    <text evidence="2 8">Homodimer.</text>
</comment>
<dbReference type="Gene3D" id="3.40.140.10">
    <property type="entry name" value="Cytidine Deaminase, domain 2"/>
    <property type="match status" value="1"/>
</dbReference>
<name>A0A1M6SSG9_MEGEL</name>
<comment type="function">
    <text evidence="8">Catalyzes the deamination of adenosine to inosine at the wobble position 34 of tRNA(Arg2).</text>
</comment>
<dbReference type="EMBL" id="JABBJH010000008">
    <property type="protein sequence ID" value="NMK39146.1"/>
    <property type="molecule type" value="Genomic_DNA"/>
</dbReference>
<evidence type="ECO:0000256" key="2">
    <source>
        <dbReference type="ARBA" id="ARBA00011738"/>
    </source>
</evidence>
<feature type="binding site" evidence="8">
    <location>
        <position position="86"/>
    </location>
    <ligand>
        <name>Zn(2+)</name>
        <dbReference type="ChEBI" id="CHEBI:29105"/>
        <note>catalytic</note>
    </ligand>
</feature>
<feature type="active site" description="Proton donor" evidence="8">
    <location>
        <position position="55"/>
    </location>
</feature>
<dbReference type="SUPFAM" id="SSF53927">
    <property type="entry name" value="Cytidine deaminase-like"/>
    <property type="match status" value="1"/>
</dbReference>
<comment type="cofactor">
    <cofactor evidence="8">
        <name>Zn(2+)</name>
        <dbReference type="ChEBI" id="CHEBI:29105"/>
    </cofactor>
    <text evidence="8">Binds 1 zinc ion per subunit.</text>
</comment>
<dbReference type="OrthoDB" id="9802676at2"/>
<dbReference type="GO" id="GO:0008270">
    <property type="term" value="F:zinc ion binding"/>
    <property type="evidence" value="ECO:0007669"/>
    <property type="project" value="UniProtKB-UniRule"/>
</dbReference>
<proteinExistence type="inferred from homology"/>
<dbReference type="Pfam" id="PF14437">
    <property type="entry name" value="MafB19-deam"/>
    <property type="match status" value="1"/>
</dbReference>
<dbReference type="AlphaFoldDB" id="A0A1M6SSG9"/>
<evidence type="ECO:0000313" key="13">
    <source>
        <dbReference type="Proteomes" id="UP000536773"/>
    </source>
</evidence>
<dbReference type="CDD" id="cd01285">
    <property type="entry name" value="nucleoside_deaminase"/>
    <property type="match status" value="1"/>
</dbReference>
<keyword evidence="6 8" id="KW-0862">Zinc</keyword>
<dbReference type="EMBL" id="CP027569">
    <property type="protein sequence ID" value="AVO27852.1"/>
    <property type="molecule type" value="Genomic_DNA"/>
</dbReference>
<accession>A0A1M6SSG9</accession>
<evidence type="ECO:0000259" key="9">
    <source>
        <dbReference type="PROSITE" id="PS51747"/>
    </source>
</evidence>
<dbReference type="HAMAP" id="MF_00972">
    <property type="entry name" value="tRNA_aden_deaminase"/>
    <property type="match status" value="1"/>
</dbReference>
<dbReference type="Proteomes" id="UP000536773">
    <property type="component" value="Unassembled WGS sequence"/>
</dbReference>
<dbReference type="InterPro" id="IPR016192">
    <property type="entry name" value="APOBEC/CMP_deaminase_Zn-bd"/>
</dbReference>
<dbReference type="PROSITE" id="PS51747">
    <property type="entry name" value="CYT_DCMP_DEAMINASES_2"/>
    <property type="match status" value="1"/>
</dbReference>
<dbReference type="PANTHER" id="PTHR11079:SF202">
    <property type="entry name" value="TRNA-SPECIFIC ADENOSINE DEAMINASE"/>
    <property type="match status" value="1"/>
</dbReference>
<sequence>MTKDEFYMGKALAEAKTAYAVGEIPIGAVIVYEKKVVARAYNLRESLPCATAHAELLAIEKACRALNRWRLTGCTLYVTVEPCPMCAGAIVNSRLDRVVYGCDDPKAGAVRSLFHLVDNDRLNHRTEVTAGVRAEECAALMKDFFRQRRKK</sequence>
<organism evidence="11 13">
    <name type="scientific">Megasphaera elsdenii</name>
    <dbReference type="NCBI Taxonomy" id="907"/>
    <lineage>
        <taxon>Bacteria</taxon>
        <taxon>Bacillati</taxon>
        <taxon>Bacillota</taxon>
        <taxon>Negativicutes</taxon>
        <taxon>Veillonellales</taxon>
        <taxon>Veillonellaceae</taxon>
        <taxon>Megasphaera</taxon>
    </lineage>
</organism>
<evidence type="ECO:0000256" key="6">
    <source>
        <dbReference type="ARBA" id="ARBA00022833"/>
    </source>
</evidence>
<evidence type="ECO:0000313" key="12">
    <source>
        <dbReference type="Proteomes" id="UP000238358"/>
    </source>
</evidence>
<evidence type="ECO:0000313" key="11">
    <source>
        <dbReference type="EMBL" id="NMK39146.1"/>
    </source>
</evidence>
<keyword evidence="4 8" id="KW-0479">Metal-binding</keyword>
<dbReference type="InterPro" id="IPR016193">
    <property type="entry name" value="Cytidine_deaminase-like"/>
</dbReference>
<reference evidence="10 12" key="1">
    <citation type="journal article" date="2018" name="Genome Announc.">
        <title>Complete genomes of two Megasphaera elsdenii strains, NCIMB 702410 and ATCC 25940.</title>
        <authorList>
            <person name="Hatmaker E.A."/>
            <person name="O'Dell K."/>
            <person name="Riley L.A."/>
            <person name="Klingeman D.M."/>
            <person name="Guss A.M."/>
        </authorList>
    </citation>
    <scope>NUCLEOTIDE SEQUENCE [LARGE SCALE GENOMIC DNA]</scope>
    <source>
        <strain evidence="10 12">NCIMB702410</strain>
    </source>
</reference>
<protein>
    <recommendedName>
        <fullName evidence="8">tRNA-specific adenosine deaminase</fullName>
        <ecNumber evidence="8">3.5.4.33</ecNumber>
    </recommendedName>
</protein>
<evidence type="ECO:0000256" key="7">
    <source>
        <dbReference type="ARBA" id="ARBA00048045"/>
    </source>
</evidence>
<dbReference type="PANTHER" id="PTHR11079">
    <property type="entry name" value="CYTOSINE DEAMINASE FAMILY MEMBER"/>
    <property type="match status" value="1"/>
</dbReference>
<evidence type="ECO:0000256" key="5">
    <source>
        <dbReference type="ARBA" id="ARBA00022801"/>
    </source>
</evidence>
<evidence type="ECO:0000313" key="10">
    <source>
        <dbReference type="EMBL" id="AVO27852.1"/>
    </source>
</evidence>
<dbReference type="InterPro" id="IPR058535">
    <property type="entry name" value="MafB19-deam"/>
</dbReference>
<comment type="catalytic activity">
    <reaction evidence="7 8">
        <text>adenosine(34) in tRNA + H2O + H(+) = inosine(34) in tRNA + NH4(+)</text>
        <dbReference type="Rhea" id="RHEA:43168"/>
        <dbReference type="Rhea" id="RHEA-COMP:10373"/>
        <dbReference type="Rhea" id="RHEA-COMP:10374"/>
        <dbReference type="ChEBI" id="CHEBI:15377"/>
        <dbReference type="ChEBI" id="CHEBI:15378"/>
        <dbReference type="ChEBI" id="CHEBI:28938"/>
        <dbReference type="ChEBI" id="CHEBI:74411"/>
        <dbReference type="ChEBI" id="CHEBI:82852"/>
        <dbReference type="EC" id="3.5.4.33"/>
    </reaction>
</comment>
<dbReference type="Proteomes" id="UP000238358">
    <property type="component" value="Chromosome"/>
</dbReference>
<evidence type="ECO:0000256" key="3">
    <source>
        <dbReference type="ARBA" id="ARBA00022694"/>
    </source>
</evidence>
<gene>
    <name evidence="8" type="primary">tadA</name>
    <name evidence="10" type="ORF">C6Y28_09620</name>
    <name evidence="11" type="ORF">HG933_07105</name>
</gene>
<evidence type="ECO:0000256" key="4">
    <source>
        <dbReference type="ARBA" id="ARBA00022723"/>
    </source>
</evidence>
<dbReference type="InterPro" id="IPR028883">
    <property type="entry name" value="tRNA_aden_deaminase"/>
</dbReference>
<feature type="binding site" evidence="8">
    <location>
        <position position="53"/>
    </location>
    <ligand>
        <name>Zn(2+)</name>
        <dbReference type="ChEBI" id="CHEBI:29105"/>
        <note>catalytic</note>
    </ligand>
</feature>